<evidence type="ECO:0000256" key="2">
    <source>
        <dbReference type="ARBA" id="ARBA00022519"/>
    </source>
</evidence>
<dbReference type="RefSeq" id="WP_163290503.1">
    <property type="nucleotide sequence ID" value="NZ_JAAGWY010000003.1"/>
</dbReference>
<evidence type="ECO:0000313" key="7">
    <source>
        <dbReference type="Proteomes" id="UP000474967"/>
    </source>
</evidence>
<dbReference type="EMBL" id="JAAGWY010000003">
    <property type="protein sequence ID" value="NEN07043.1"/>
    <property type="molecule type" value="Genomic_DNA"/>
</dbReference>
<keyword evidence="5" id="KW-0472">Membrane</keyword>
<dbReference type="GO" id="GO:0009246">
    <property type="term" value="P:enterobacterial common antigen biosynthetic process"/>
    <property type="evidence" value="ECO:0007669"/>
    <property type="project" value="InterPro"/>
</dbReference>
<evidence type="ECO:0000256" key="4">
    <source>
        <dbReference type="ARBA" id="ARBA00022679"/>
    </source>
</evidence>
<keyword evidence="3 6" id="KW-0328">Glycosyltransferase</keyword>
<name>A0A6L9Y072_9MICO</name>
<dbReference type="GO" id="GO:0008417">
    <property type="term" value="F:fucosyltransferase activity"/>
    <property type="evidence" value="ECO:0007669"/>
    <property type="project" value="InterPro"/>
</dbReference>
<evidence type="ECO:0000256" key="1">
    <source>
        <dbReference type="ARBA" id="ARBA00022475"/>
    </source>
</evidence>
<dbReference type="Proteomes" id="UP000474967">
    <property type="component" value="Unassembled WGS sequence"/>
</dbReference>
<comment type="caution">
    <text evidence="6">The sequence shown here is derived from an EMBL/GenBank/DDBJ whole genome shotgun (WGS) entry which is preliminary data.</text>
</comment>
<keyword evidence="7" id="KW-1185">Reference proteome</keyword>
<keyword evidence="1" id="KW-1003">Cell membrane</keyword>
<gene>
    <name evidence="6" type="ORF">G3T36_14355</name>
</gene>
<dbReference type="Pfam" id="PF07429">
    <property type="entry name" value="Glyco_transf_56"/>
    <property type="match status" value="1"/>
</dbReference>
<accession>A0A6L9Y072</accession>
<keyword evidence="2" id="KW-0997">Cell inner membrane</keyword>
<dbReference type="EC" id="2.4.1.325" evidence="6"/>
<reference evidence="6 7" key="1">
    <citation type="journal article" date="2014" name="J. Microbiol.">
        <title>Diaminobutyricibacter tongyongensis gen. nov., sp. nov. and Homoserinibacter gongjuensis gen. nov., sp. nov. belong to the family Microbacteriaceae.</title>
        <authorList>
            <person name="Kim S.J."/>
            <person name="Ahn J.H."/>
            <person name="Weon H.Y."/>
            <person name="Hamada M."/>
            <person name="Suzuki K."/>
            <person name="Kwon S.W."/>
        </authorList>
    </citation>
    <scope>NUCLEOTIDE SEQUENCE [LARGE SCALE GENOMIC DNA]</scope>
    <source>
        <strain evidence="6 7">NBRC 108724</strain>
    </source>
</reference>
<protein>
    <submittedName>
        <fullName evidence="6">TDP-N-acetylfucosamine:lipid II N-acetylfucosaminyltransferase</fullName>
        <ecNumber evidence="6">2.4.1.325</ecNumber>
    </submittedName>
</protein>
<evidence type="ECO:0000313" key="6">
    <source>
        <dbReference type="EMBL" id="NEN07043.1"/>
    </source>
</evidence>
<evidence type="ECO:0000256" key="5">
    <source>
        <dbReference type="ARBA" id="ARBA00023136"/>
    </source>
</evidence>
<proteinExistence type="predicted"/>
<keyword evidence="4 6" id="KW-0808">Transferase</keyword>
<evidence type="ECO:0000256" key="3">
    <source>
        <dbReference type="ARBA" id="ARBA00022676"/>
    </source>
</evidence>
<sequence>MDAPPRRLKIVHIGPDSPHLRFAANIFESVAPGANEYVVVGTAGALRYPVSRGVVTVVSPSPLGVLSILARRPKGDLIVAHSMTAHATAAFARAGRRTATVWSGWGYDFYGPETEGSLLGPKTRALVDELARSRSVVHRPLWRRSLTGAWNGFARTLKRRAAARTDYLSVPVPGEEAVFRSQFPQFRGQSSQLSYFSLEESFATHGADRPSGTGILLGNSATPTNNHLEAFDLLAGRELGGRRIVVPLSYGDPAYRDAIVERGTQMFGTDFVPVVERMPLEEYNALVAGCDVVIMNHRRQQALGNIGTALNAGATVYLDEANPVYPFFRRSGASVRSTSELATASSLAHPLSDDELAANRSFLKSFWGTEQVRENVAALLRRIGEAS</sequence>
<dbReference type="InterPro" id="IPR009993">
    <property type="entry name" value="WecF"/>
</dbReference>
<dbReference type="GO" id="GO:0102031">
    <property type="term" value="F:4-acetamido-4,6-dideoxy-D-galactose transferase activity"/>
    <property type="evidence" value="ECO:0007669"/>
    <property type="project" value="UniProtKB-EC"/>
</dbReference>
<organism evidence="6 7">
    <name type="scientific">Leifsonia tongyongensis</name>
    <dbReference type="NCBI Taxonomy" id="1268043"/>
    <lineage>
        <taxon>Bacteria</taxon>
        <taxon>Bacillati</taxon>
        <taxon>Actinomycetota</taxon>
        <taxon>Actinomycetes</taxon>
        <taxon>Micrococcales</taxon>
        <taxon>Microbacteriaceae</taxon>
        <taxon>Leifsonia</taxon>
    </lineage>
</organism>
<dbReference type="AlphaFoldDB" id="A0A6L9Y072"/>